<dbReference type="STRING" id="136273.GY22_02400"/>
<feature type="region of interest" description="Disordered" evidence="2">
    <location>
        <begin position="1"/>
        <end position="23"/>
    </location>
</feature>
<dbReference type="AlphaFoldDB" id="A0A0W8I4R3"/>
<evidence type="ECO:0000313" key="6">
    <source>
        <dbReference type="Proteomes" id="UP000053512"/>
    </source>
</evidence>
<dbReference type="Proteomes" id="UP000053512">
    <property type="component" value="Unassembled WGS sequence"/>
</dbReference>
<comment type="similarity">
    <text evidence="1">Belongs to the LytR/CpsA/Psr (LCP) family.</text>
</comment>
<sequence length="354" mass="37271">MSVDDRDAARGVHPADRDADGVAVPRHRRHPVRRVLLVLLGLVLVLALAAGAFVWNLGRTFDARKQVVEDAFPPEGGRPAAGSARDRGTTVLLLGADSLPGGRADVGVVGERADTIMLVHLPEDGGEAYVLSVLRDTWVPIPGVGEAKINAALDLGGVPLMVETVEELVGTRVDQVAEVDFAGFQALTDALGGVTIDVPQDFVSNEGMTFEAGPEHMDGERALEFVRERKAFESGDFQRVQNQRSYVRAVLERLLGPQTLLNPVRLHTVVTDFSPYLTVSEGLDSSWLAGLAPDLAGLSAGDLHLSTAPQLGLGVSPDGQSVVVPDLEAMAGIGAAISSGDLGGYLATLSPDDQ</sequence>
<keyword evidence="3" id="KW-0472">Membrane</keyword>
<organism evidence="5 6">
    <name type="scientific">Kocuria rosea subsp. polaris</name>
    <dbReference type="NCBI Taxonomy" id="136273"/>
    <lineage>
        <taxon>Bacteria</taxon>
        <taxon>Bacillati</taxon>
        <taxon>Actinomycetota</taxon>
        <taxon>Actinomycetes</taxon>
        <taxon>Micrococcales</taxon>
        <taxon>Micrococcaceae</taxon>
        <taxon>Kocuria</taxon>
    </lineage>
</organism>
<feature type="domain" description="Cell envelope-related transcriptional attenuator" evidence="4">
    <location>
        <begin position="112"/>
        <end position="254"/>
    </location>
</feature>
<feature type="compositionally biased region" description="Basic and acidic residues" evidence="2">
    <location>
        <begin position="1"/>
        <end position="20"/>
    </location>
</feature>
<dbReference type="PANTHER" id="PTHR33392">
    <property type="entry name" value="POLYISOPRENYL-TEICHOIC ACID--PEPTIDOGLYCAN TEICHOIC ACID TRANSFERASE TAGU"/>
    <property type="match status" value="1"/>
</dbReference>
<dbReference type="PANTHER" id="PTHR33392:SF6">
    <property type="entry name" value="POLYISOPRENYL-TEICHOIC ACID--PEPTIDOGLYCAN TEICHOIC ACID TRANSFERASE TAGU"/>
    <property type="match status" value="1"/>
</dbReference>
<name>A0A0W8I4R3_KOCRO</name>
<dbReference type="InterPro" id="IPR004474">
    <property type="entry name" value="LytR_CpsA_psr"/>
</dbReference>
<dbReference type="Pfam" id="PF03816">
    <property type="entry name" value="LytR_cpsA_psr"/>
    <property type="match status" value="1"/>
</dbReference>
<reference evidence="6" key="1">
    <citation type="submission" date="2015-12" db="EMBL/GenBank/DDBJ databases">
        <authorList>
            <person name="Nair G.R."/>
            <person name="Kaur G."/>
            <person name="Mayilraj S."/>
        </authorList>
    </citation>
    <scope>NUCLEOTIDE SEQUENCE [LARGE SCALE GENOMIC DNA]</scope>
    <source>
        <strain evidence="6">CD08_4</strain>
    </source>
</reference>
<proteinExistence type="inferred from homology"/>
<comment type="caution">
    <text evidence="5">The sequence shown here is derived from an EMBL/GenBank/DDBJ whole genome shotgun (WGS) entry which is preliminary data.</text>
</comment>
<dbReference type="InterPro" id="IPR050922">
    <property type="entry name" value="LytR/CpsA/Psr_CW_biosynth"/>
</dbReference>
<keyword evidence="3" id="KW-1133">Transmembrane helix</keyword>
<dbReference type="NCBIfam" id="TIGR00350">
    <property type="entry name" value="lytR_cpsA_psr"/>
    <property type="match status" value="1"/>
</dbReference>
<evidence type="ECO:0000256" key="2">
    <source>
        <dbReference type="SAM" id="MobiDB-lite"/>
    </source>
</evidence>
<keyword evidence="3" id="KW-0812">Transmembrane</keyword>
<evidence type="ECO:0000259" key="4">
    <source>
        <dbReference type="Pfam" id="PF03816"/>
    </source>
</evidence>
<dbReference type="Gene3D" id="3.40.630.190">
    <property type="entry name" value="LCP protein"/>
    <property type="match status" value="1"/>
</dbReference>
<gene>
    <name evidence="5" type="ORF">AVL61_12270</name>
</gene>
<feature type="transmembrane region" description="Helical" evidence="3">
    <location>
        <begin position="35"/>
        <end position="55"/>
    </location>
</feature>
<protein>
    <submittedName>
        <fullName evidence="5">Transcriptional regulator</fullName>
    </submittedName>
</protein>
<evidence type="ECO:0000313" key="5">
    <source>
        <dbReference type="EMBL" id="KUG53025.1"/>
    </source>
</evidence>
<evidence type="ECO:0000256" key="3">
    <source>
        <dbReference type="SAM" id="Phobius"/>
    </source>
</evidence>
<dbReference type="EMBL" id="LQBK01000038">
    <property type="protein sequence ID" value="KUG53025.1"/>
    <property type="molecule type" value="Genomic_DNA"/>
</dbReference>
<dbReference type="OrthoDB" id="9782542at2"/>
<accession>A0A0W8I4R3</accession>
<evidence type="ECO:0000256" key="1">
    <source>
        <dbReference type="ARBA" id="ARBA00006068"/>
    </source>
</evidence>